<protein>
    <submittedName>
        <fullName evidence="2">Methyltransferase domain-containing protein</fullName>
    </submittedName>
</protein>
<dbReference type="InterPro" id="IPR013217">
    <property type="entry name" value="Methyltransf_12"/>
</dbReference>
<dbReference type="Proteomes" id="UP000236723">
    <property type="component" value="Unassembled WGS sequence"/>
</dbReference>
<name>A0A1H6DPB9_9ACTN</name>
<dbReference type="OrthoDB" id="2472181at2"/>
<dbReference type="CDD" id="cd02440">
    <property type="entry name" value="AdoMet_MTases"/>
    <property type="match status" value="1"/>
</dbReference>
<evidence type="ECO:0000313" key="3">
    <source>
        <dbReference type="Proteomes" id="UP000236723"/>
    </source>
</evidence>
<dbReference type="PANTHER" id="PTHR42912:SF80">
    <property type="entry name" value="METHYLTRANSFERASE DOMAIN-CONTAINING PROTEIN"/>
    <property type="match status" value="1"/>
</dbReference>
<reference evidence="3" key="1">
    <citation type="submission" date="2016-10" db="EMBL/GenBank/DDBJ databases">
        <authorList>
            <person name="Varghese N."/>
            <person name="Submissions S."/>
        </authorList>
    </citation>
    <scope>NUCLEOTIDE SEQUENCE [LARGE SCALE GENOMIC DNA]</scope>
    <source>
        <strain evidence="3">DSM 43163</strain>
    </source>
</reference>
<organism evidence="2 3">
    <name type="scientific">Thermomonospora echinospora</name>
    <dbReference type="NCBI Taxonomy" id="1992"/>
    <lineage>
        <taxon>Bacteria</taxon>
        <taxon>Bacillati</taxon>
        <taxon>Actinomycetota</taxon>
        <taxon>Actinomycetes</taxon>
        <taxon>Streptosporangiales</taxon>
        <taxon>Thermomonosporaceae</taxon>
        <taxon>Thermomonospora</taxon>
    </lineage>
</organism>
<dbReference type="Pfam" id="PF08242">
    <property type="entry name" value="Methyltransf_12"/>
    <property type="match status" value="1"/>
</dbReference>
<proteinExistence type="predicted"/>
<dbReference type="EMBL" id="FNVO01000019">
    <property type="protein sequence ID" value="SEG86395.1"/>
    <property type="molecule type" value="Genomic_DNA"/>
</dbReference>
<dbReference type="RefSeq" id="WP_103942847.1">
    <property type="nucleotide sequence ID" value="NZ_FNVO01000019.1"/>
</dbReference>
<dbReference type="InterPro" id="IPR029063">
    <property type="entry name" value="SAM-dependent_MTases_sf"/>
</dbReference>
<dbReference type="PANTHER" id="PTHR42912">
    <property type="entry name" value="METHYLTRANSFERASE"/>
    <property type="match status" value="1"/>
</dbReference>
<sequence length="382" mass="41584">MMPRTHPGTPAETAHRAGLTVLGPADLTSLPQQVRRLDLAVLTGIAAFLDAATSLHSPEPLAPEDAARQAGAAPRHAWILGHWLRALADEGWVTRCDDGAFHSLRRFRRAELVAAREDVDQARRSLGYPAELTRYLLDSLRHLPGLLRDEISAQALLFPDGDLQVAGAAYRHNIINAYLNAAAVESVHRLPRTDAATGRVLELGAGTGSLTADLLPVLARRTTEYLFTDLSPFFLHPARRRFAAHPFVRYETLGLDDDLTARYGAAAFDLVIAVNAAHNTVHAGALLERVAGLLAPGGTLLLIETCHEHHQSLVSMPFLLSARPGAPRTERLDHRAGTSRTYLTRQEWLDAFTTAGLRPLLDLPSPGHPLAAFSQLLLIAQR</sequence>
<accession>A0A1H6DPB9</accession>
<evidence type="ECO:0000313" key="2">
    <source>
        <dbReference type="EMBL" id="SEG86395.1"/>
    </source>
</evidence>
<keyword evidence="2" id="KW-0808">Transferase</keyword>
<dbReference type="InterPro" id="IPR050508">
    <property type="entry name" value="Methyltransf_Superfamily"/>
</dbReference>
<feature type="domain" description="Methyltransferase type 12" evidence="1">
    <location>
        <begin position="201"/>
        <end position="300"/>
    </location>
</feature>
<dbReference type="Gene3D" id="3.40.50.150">
    <property type="entry name" value="Vaccinia Virus protein VP39"/>
    <property type="match status" value="1"/>
</dbReference>
<keyword evidence="3" id="KW-1185">Reference proteome</keyword>
<dbReference type="GO" id="GO:0032259">
    <property type="term" value="P:methylation"/>
    <property type="evidence" value="ECO:0007669"/>
    <property type="project" value="UniProtKB-KW"/>
</dbReference>
<dbReference type="SUPFAM" id="SSF53335">
    <property type="entry name" value="S-adenosyl-L-methionine-dependent methyltransferases"/>
    <property type="match status" value="1"/>
</dbReference>
<evidence type="ECO:0000259" key="1">
    <source>
        <dbReference type="Pfam" id="PF08242"/>
    </source>
</evidence>
<gene>
    <name evidence="2" type="ORF">SAMN04489712_11971</name>
</gene>
<dbReference type="AlphaFoldDB" id="A0A1H6DPB9"/>
<keyword evidence="2" id="KW-0489">Methyltransferase</keyword>
<dbReference type="GO" id="GO:0008168">
    <property type="term" value="F:methyltransferase activity"/>
    <property type="evidence" value="ECO:0007669"/>
    <property type="project" value="UniProtKB-KW"/>
</dbReference>